<accession>A0AAE0YL49</accession>
<dbReference type="AlphaFoldDB" id="A0AAE0YL49"/>
<protein>
    <submittedName>
        <fullName evidence="1">Uncharacterized protein</fullName>
    </submittedName>
</protein>
<sequence>MQSPLSSNVRAISKSPIRPVLRSKTQNQIKNNYGMNATDNHVTENRGEPGTQNITGCFLLGHVTRFGHPLTTSGSSIGHINNSGSQFLQL</sequence>
<evidence type="ECO:0000313" key="1">
    <source>
        <dbReference type="EMBL" id="KAK3749230.1"/>
    </source>
</evidence>
<name>A0AAE0YL49_9GAST</name>
<comment type="caution">
    <text evidence="1">The sequence shown here is derived from an EMBL/GenBank/DDBJ whole genome shotgun (WGS) entry which is preliminary data.</text>
</comment>
<gene>
    <name evidence="1" type="ORF">RRG08_038616</name>
</gene>
<reference evidence="1" key="1">
    <citation type="journal article" date="2023" name="G3 (Bethesda)">
        <title>A reference genome for the long-term kleptoplast-retaining sea slug Elysia crispata morphotype clarki.</title>
        <authorList>
            <person name="Eastman K.E."/>
            <person name="Pendleton A.L."/>
            <person name="Shaikh M.A."/>
            <person name="Suttiyut T."/>
            <person name="Ogas R."/>
            <person name="Tomko P."/>
            <person name="Gavelis G."/>
            <person name="Widhalm J.R."/>
            <person name="Wisecaver J.H."/>
        </authorList>
    </citation>
    <scope>NUCLEOTIDE SEQUENCE</scope>
    <source>
        <strain evidence="1">ECLA1</strain>
    </source>
</reference>
<evidence type="ECO:0000313" key="2">
    <source>
        <dbReference type="Proteomes" id="UP001283361"/>
    </source>
</evidence>
<keyword evidence="2" id="KW-1185">Reference proteome</keyword>
<dbReference type="Proteomes" id="UP001283361">
    <property type="component" value="Unassembled WGS sequence"/>
</dbReference>
<dbReference type="EMBL" id="JAWDGP010005950">
    <property type="protein sequence ID" value="KAK3749230.1"/>
    <property type="molecule type" value="Genomic_DNA"/>
</dbReference>
<organism evidence="1 2">
    <name type="scientific">Elysia crispata</name>
    <name type="common">lettuce slug</name>
    <dbReference type="NCBI Taxonomy" id="231223"/>
    <lineage>
        <taxon>Eukaryota</taxon>
        <taxon>Metazoa</taxon>
        <taxon>Spiralia</taxon>
        <taxon>Lophotrochozoa</taxon>
        <taxon>Mollusca</taxon>
        <taxon>Gastropoda</taxon>
        <taxon>Heterobranchia</taxon>
        <taxon>Euthyneura</taxon>
        <taxon>Panpulmonata</taxon>
        <taxon>Sacoglossa</taxon>
        <taxon>Placobranchoidea</taxon>
        <taxon>Plakobranchidae</taxon>
        <taxon>Elysia</taxon>
    </lineage>
</organism>
<proteinExistence type="predicted"/>